<feature type="transmembrane region" description="Helical" evidence="1">
    <location>
        <begin position="60"/>
        <end position="78"/>
    </location>
</feature>
<evidence type="ECO:0008006" key="4">
    <source>
        <dbReference type="Google" id="ProtNLM"/>
    </source>
</evidence>
<sequence>MNTTKEEISFPIFTMANRGILLLCGIYTIAWGGLFKWFGPALFSWLAMEREFTIMMSTEWYGTIGIIAGVLLFLSAFYPVSWIYLIAVGLTGKLISILSFIMVYLPNLEWNKRIGFHLFFNEILFFLLVTAMLWKAWKVKKYLATLPD</sequence>
<organism evidence="2 3">
    <name type="scientific">Cyclobacterium marinum (strain ATCC 25205 / DSM 745 / LMG 13164 / NCIMB 1802)</name>
    <name type="common">Flectobacillus marinus</name>
    <dbReference type="NCBI Taxonomy" id="880070"/>
    <lineage>
        <taxon>Bacteria</taxon>
        <taxon>Pseudomonadati</taxon>
        <taxon>Bacteroidota</taxon>
        <taxon>Cytophagia</taxon>
        <taxon>Cytophagales</taxon>
        <taxon>Cyclobacteriaceae</taxon>
        <taxon>Cyclobacterium</taxon>
    </lineage>
</organism>
<keyword evidence="1" id="KW-1133">Transmembrane helix</keyword>
<gene>
    <name evidence="2" type="ordered locus">Cycma_2091</name>
</gene>
<proteinExistence type="predicted"/>
<accession>G0J2E6</accession>
<dbReference type="OrthoDB" id="980756at2"/>
<dbReference type="HOGENOM" id="CLU_1755824_0_0_10"/>
<dbReference type="KEGG" id="cmr:Cycma_2091"/>
<feature type="transmembrane region" description="Helical" evidence="1">
    <location>
        <begin position="84"/>
        <end position="106"/>
    </location>
</feature>
<feature type="transmembrane region" description="Helical" evidence="1">
    <location>
        <begin position="20"/>
        <end position="48"/>
    </location>
</feature>
<dbReference type="Proteomes" id="UP000001635">
    <property type="component" value="Chromosome"/>
</dbReference>
<evidence type="ECO:0000313" key="3">
    <source>
        <dbReference type="Proteomes" id="UP000001635"/>
    </source>
</evidence>
<keyword evidence="1" id="KW-0812">Transmembrane</keyword>
<keyword evidence="3" id="KW-1185">Reference proteome</keyword>
<name>G0J2E6_CYCMS</name>
<dbReference type="EMBL" id="CP002955">
    <property type="protein sequence ID" value="AEL25837.1"/>
    <property type="molecule type" value="Genomic_DNA"/>
</dbReference>
<evidence type="ECO:0000313" key="2">
    <source>
        <dbReference type="EMBL" id="AEL25837.1"/>
    </source>
</evidence>
<dbReference type="AlphaFoldDB" id="G0J2E6"/>
<reference evidence="3" key="1">
    <citation type="submission" date="2011-07" db="EMBL/GenBank/DDBJ databases">
        <title>The complete genome of Cyclobacterium marinum DSM 745.</title>
        <authorList>
            <person name="Lucas S."/>
            <person name="Han J."/>
            <person name="Lapidus A."/>
            <person name="Bruce D."/>
            <person name="Goodwin L."/>
            <person name="Pitluck S."/>
            <person name="Peters L."/>
            <person name="Kyrpides N."/>
            <person name="Mavromatis K."/>
            <person name="Ivanova N."/>
            <person name="Ovchinnikova G."/>
            <person name="Chertkov O."/>
            <person name="Detter J.C."/>
            <person name="Tapia R."/>
            <person name="Han C."/>
            <person name="Land M."/>
            <person name="Hauser L."/>
            <person name="Markowitz V."/>
            <person name="Cheng J.-F."/>
            <person name="Hugenholtz P."/>
            <person name="Woyke T."/>
            <person name="Wu D."/>
            <person name="Tindall B."/>
            <person name="Schuetze A."/>
            <person name="Brambilla E."/>
            <person name="Klenk H.-P."/>
            <person name="Eisen J.A."/>
        </authorList>
    </citation>
    <scope>NUCLEOTIDE SEQUENCE [LARGE SCALE GENOMIC DNA]</scope>
    <source>
        <strain evidence="3">ATCC 25205 / DSM 745 / LMG 13164 / NCIMB 1802</strain>
    </source>
</reference>
<keyword evidence="1" id="KW-0472">Membrane</keyword>
<evidence type="ECO:0000256" key="1">
    <source>
        <dbReference type="SAM" id="Phobius"/>
    </source>
</evidence>
<protein>
    <recommendedName>
        <fullName evidence="4">DoxX family protein</fullName>
    </recommendedName>
</protein>
<feature type="transmembrane region" description="Helical" evidence="1">
    <location>
        <begin position="118"/>
        <end position="137"/>
    </location>
</feature>
<dbReference type="RefSeq" id="WP_014020132.1">
    <property type="nucleotide sequence ID" value="NC_015914.1"/>
</dbReference>